<evidence type="ECO:0000313" key="5">
    <source>
        <dbReference type="EMBL" id="KFD64748.1"/>
    </source>
</evidence>
<accession>A0A085N5K2</accession>
<feature type="compositionally biased region" description="Polar residues" evidence="3">
    <location>
        <begin position="429"/>
        <end position="447"/>
    </location>
</feature>
<organism evidence="5">
    <name type="scientific">Trichuris suis</name>
    <name type="common">pig whipworm</name>
    <dbReference type="NCBI Taxonomy" id="68888"/>
    <lineage>
        <taxon>Eukaryota</taxon>
        <taxon>Metazoa</taxon>
        <taxon>Ecdysozoa</taxon>
        <taxon>Nematoda</taxon>
        <taxon>Enoplea</taxon>
        <taxon>Dorylaimia</taxon>
        <taxon>Trichinellida</taxon>
        <taxon>Trichuridae</taxon>
        <taxon>Trichuris</taxon>
    </lineage>
</organism>
<sequence length="860" mass="95358">MKLLVHNFLSSKFLKGVTTGYPLKLIATKVSRQESDFEANFLRRMVPRLDWSALLMATRSVAADVALPESLPDQWETDEPLLRSIHQALMEVEVEEACKNELKSGAAMESLPADGSSKQEGTEERLTRTTNEPQFSQRELSYSDLLRLLSCLEGELQARDVLIALLKAERAKNLLAQARYGRLTWREPLTALRRDAILEGTDDDEADHDLTTTYESQLNQLEKLINSQRKANQRSKELLAMVEKKHLKTLRELEVERRRRKHDAAQGDDVYMMLEKEREKLQKEVASLKNFIDPMYKVALSLRTFQILSVREELEQAKEAAEKSHTLLEREKNRHKEIVLYLLQERRQLLVRFAEERAKNLKAKATDEDAPKTSSTAAQIELLKKQLDECTLNLEQERAVRAKLEQTVKTQEEDLTLIRQTILNKVKQSSLRQKAQAAESPSANTVKMSPKLANPFPSDQKKVMQLNDRKQPSPLAKSAPGIGTSAASDDFSRYHILSRPKMLCDSQETVAASTTRVVGSSTTAGASPKPLRHQPAAVACPYTSSFSFAYNASSVFVPQKGSLPVGDHYTVVYGAGGQMLPSQIPQHNSRRVPQLPSTDYTNTGVRQPVPIRQANETASYHSPPSYNLALQYSTAVKDQWTTGGVDLTNATTNPSSNIPLHTSVGRRPAAAPTSHVRRPASGSGPQQVCSSAKPVVELTIDEQEGGIVEPEIAQLEAVINSLIMVSSVNADLAPQCAPPPLISCPTCDDDDDDEEMSESPSSNGSSGVTSESSNMPSQSEMKEYSSASVHRPLSSRAKAKEQSVPEKTVRSVSRCNVEKCTKGSAVMGAKKNRRREDRLLVDQQTRKSAARKVSVRATQV</sequence>
<dbReference type="Gene3D" id="2.20.25.10">
    <property type="match status" value="1"/>
</dbReference>
<reference evidence="5" key="1">
    <citation type="journal article" date="2014" name="Nat. Genet.">
        <title>Genome and transcriptome of the porcine whipworm Trichuris suis.</title>
        <authorList>
            <person name="Jex A.R."/>
            <person name="Nejsum P."/>
            <person name="Schwarz E.M."/>
            <person name="Hu L."/>
            <person name="Young N.D."/>
            <person name="Hall R.S."/>
            <person name="Korhonen P.K."/>
            <person name="Liao S."/>
            <person name="Thamsborg S."/>
            <person name="Xia J."/>
            <person name="Xu P."/>
            <person name="Wang S."/>
            <person name="Scheerlinck J.P."/>
            <person name="Hofmann A."/>
            <person name="Sternberg P.W."/>
            <person name="Wang J."/>
            <person name="Gasser R.B."/>
        </authorList>
    </citation>
    <scope>NUCLEOTIDE SEQUENCE [LARGE SCALE GENOMIC DNA]</scope>
    <source>
        <strain evidence="5">DCEP-RM93F</strain>
    </source>
</reference>
<evidence type="ECO:0000259" key="4">
    <source>
        <dbReference type="Pfam" id="PF09727"/>
    </source>
</evidence>
<proteinExistence type="predicted"/>
<feature type="region of interest" description="Disordered" evidence="3">
    <location>
        <begin position="429"/>
        <end position="458"/>
    </location>
</feature>
<dbReference type="Proteomes" id="UP000030758">
    <property type="component" value="Unassembled WGS sequence"/>
</dbReference>
<dbReference type="PANTHER" id="PTHR23166">
    <property type="entry name" value="FILAMIN/GPBP-INTERACTING PROTEIN"/>
    <property type="match status" value="1"/>
</dbReference>
<dbReference type="PANTHER" id="PTHR23166:SF5">
    <property type="entry name" value="CTTNBP2 N-TERMINAL-LIKE PROTEIN"/>
    <property type="match status" value="1"/>
</dbReference>
<protein>
    <recommendedName>
        <fullName evidence="4">Cortactin-binding protein-2 N-terminal domain-containing protein</fullName>
    </recommendedName>
</protein>
<dbReference type="InterPro" id="IPR019131">
    <property type="entry name" value="Cortactin-binding_p2_N"/>
</dbReference>
<feature type="region of interest" description="Disordered" evidence="3">
    <location>
        <begin position="651"/>
        <end position="689"/>
    </location>
</feature>
<gene>
    <name evidence="5" type="ORF">M514_09109</name>
</gene>
<feature type="domain" description="Cortactin-binding protein-2 N-terminal" evidence="4">
    <location>
        <begin position="139"/>
        <end position="289"/>
    </location>
</feature>
<feature type="compositionally biased region" description="Low complexity" evidence="3">
    <location>
        <begin position="758"/>
        <end position="775"/>
    </location>
</feature>
<dbReference type="InterPro" id="IPR050719">
    <property type="entry name" value="Cortactin-Actin_Reg"/>
</dbReference>
<feature type="compositionally biased region" description="Polar residues" evidence="3">
    <location>
        <begin position="651"/>
        <end position="660"/>
    </location>
</feature>
<feature type="compositionally biased region" description="Basic and acidic residues" evidence="3">
    <location>
        <begin position="798"/>
        <end position="809"/>
    </location>
</feature>
<feature type="region of interest" description="Disordered" evidence="3">
    <location>
        <begin position="743"/>
        <end position="814"/>
    </location>
</feature>
<feature type="coiled-coil region" evidence="2">
    <location>
        <begin position="380"/>
        <end position="421"/>
    </location>
</feature>
<keyword evidence="1 2" id="KW-0175">Coiled coil</keyword>
<evidence type="ECO:0000256" key="1">
    <source>
        <dbReference type="ARBA" id="ARBA00023054"/>
    </source>
</evidence>
<name>A0A085N5K2_9BILA</name>
<feature type="coiled-coil region" evidence="2">
    <location>
        <begin position="264"/>
        <end position="338"/>
    </location>
</feature>
<feature type="compositionally biased region" description="Acidic residues" evidence="3">
    <location>
        <begin position="747"/>
        <end position="757"/>
    </location>
</feature>
<evidence type="ECO:0000256" key="2">
    <source>
        <dbReference type="SAM" id="Coils"/>
    </source>
</evidence>
<dbReference type="AlphaFoldDB" id="A0A085N5K2"/>
<dbReference type="Pfam" id="PF09727">
    <property type="entry name" value="CortBP2"/>
    <property type="match status" value="1"/>
</dbReference>
<dbReference type="EMBL" id="KL367551">
    <property type="protein sequence ID" value="KFD64748.1"/>
    <property type="molecule type" value="Genomic_DNA"/>
</dbReference>
<feature type="region of interest" description="Disordered" evidence="3">
    <location>
        <begin position="105"/>
        <end position="134"/>
    </location>
</feature>
<evidence type="ECO:0000256" key="3">
    <source>
        <dbReference type="SAM" id="MobiDB-lite"/>
    </source>
</evidence>